<feature type="signal peptide" evidence="2">
    <location>
        <begin position="1"/>
        <end position="30"/>
    </location>
</feature>
<evidence type="ECO:0008006" key="5">
    <source>
        <dbReference type="Google" id="ProtNLM"/>
    </source>
</evidence>
<dbReference type="STRING" id="52.CMC5_074230"/>
<feature type="region of interest" description="Disordered" evidence="1">
    <location>
        <begin position="274"/>
        <end position="308"/>
    </location>
</feature>
<feature type="compositionally biased region" description="Low complexity" evidence="1">
    <location>
        <begin position="290"/>
        <end position="308"/>
    </location>
</feature>
<dbReference type="Proteomes" id="UP000067626">
    <property type="component" value="Chromosome"/>
</dbReference>
<keyword evidence="2" id="KW-0732">Signal</keyword>
<dbReference type="AlphaFoldDB" id="A0A0K1ERB8"/>
<dbReference type="KEGG" id="ccro:CMC5_074230"/>
<gene>
    <name evidence="3" type="ORF">CMC5_074230</name>
</gene>
<evidence type="ECO:0000313" key="3">
    <source>
        <dbReference type="EMBL" id="AKT43192.1"/>
    </source>
</evidence>
<proteinExistence type="predicted"/>
<dbReference type="RefSeq" id="WP_050434708.1">
    <property type="nucleotide sequence ID" value="NZ_CP012159.1"/>
</dbReference>
<dbReference type="OrthoDB" id="5514813at2"/>
<accession>A0A0K1ERB8</accession>
<dbReference type="EMBL" id="CP012159">
    <property type="protein sequence ID" value="AKT43192.1"/>
    <property type="molecule type" value="Genomic_DNA"/>
</dbReference>
<reference evidence="3 4" key="1">
    <citation type="submission" date="2015-07" db="EMBL/GenBank/DDBJ databases">
        <title>Genome analysis of myxobacterium Chondromyces crocatus Cm c5 reveals a high potential for natural compound synthesis and the genetic basis for the loss of fruiting body formation.</title>
        <authorList>
            <person name="Zaburannyi N."/>
            <person name="Bunk B."/>
            <person name="Maier J."/>
            <person name="Overmann J."/>
            <person name="Mueller R."/>
        </authorList>
    </citation>
    <scope>NUCLEOTIDE SEQUENCE [LARGE SCALE GENOMIC DNA]</scope>
    <source>
        <strain evidence="3 4">Cm c5</strain>
    </source>
</reference>
<keyword evidence="4" id="KW-1185">Reference proteome</keyword>
<name>A0A0K1ERB8_CHOCO</name>
<sequence length="308" mass="33049">MLDRAALLPRRRVVLLGVLGVTLASMTACAPAHGTRTPLDEEFSALLPPGALASADAGEPLSVEDQRRGLQRLEAFRKEADGLGARTLRVSFALREPRFGRLLEARGAVAIAPRLDPGIPGEPPGALRMILLGPGGTTALDLWARGRRSRFAVPALDLLHRSDGAPSSSTPSSSPRGLPVDFLRWWLLRPASGELRGYQHADGTNVFVLQDGDARIELATRTPGPIAARRRTWTDARREQLRDEEVVIADRLGCGTIRYAQSSTGLLVTVRCEAEERTPPSQRAFDDPDAPASSPAEETSPPAASDAP</sequence>
<feature type="chain" id="PRO_5005459848" description="Secreted protein" evidence="2">
    <location>
        <begin position="31"/>
        <end position="308"/>
    </location>
</feature>
<protein>
    <recommendedName>
        <fullName evidence="5">Secreted protein</fullName>
    </recommendedName>
</protein>
<evidence type="ECO:0000256" key="2">
    <source>
        <dbReference type="SAM" id="SignalP"/>
    </source>
</evidence>
<evidence type="ECO:0000256" key="1">
    <source>
        <dbReference type="SAM" id="MobiDB-lite"/>
    </source>
</evidence>
<evidence type="ECO:0000313" key="4">
    <source>
        <dbReference type="Proteomes" id="UP000067626"/>
    </source>
</evidence>
<dbReference type="PROSITE" id="PS51257">
    <property type="entry name" value="PROKAR_LIPOPROTEIN"/>
    <property type="match status" value="1"/>
</dbReference>
<organism evidence="3 4">
    <name type="scientific">Chondromyces crocatus</name>
    <dbReference type="NCBI Taxonomy" id="52"/>
    <lineage>
        <taxon>Bacteria</taxon>
        <taxon>Pseudomonadati</taxon>
        <taxon>Myxococcota</taxon>
        <taxon>Polyangia</taxon>
        <taxon>Polyangiales</taxon>
        <taxon>Polyangiaceae</taxon>
        <taxon>Chondromyces</taxon>
    </lineage>
</organism>